<dbReference type="OrthoDB" id="9786503at2"/>
<evidence type="ECO:0000313" key="5">
    <source>
        <dbReference type="EMBL" id="RCS24495.1"/>
    </source>
</evidence>
<feature type="domain" description="FAD/NAD(P)-binding" evidence="4">
    <location>
        <begin position="3"/>
        <end position="280"/>
    </location>
</feature>
<dbReference type="Gene3D" id="3.50.50.60">
    <property type="entry name" value="FAD/NAD(P)-binding domain"/>
    <property type="match status" value="2"/>
</dbReference>
<keyword evidence="2" id="KW-0285">Flavoprotein</keyword>
<dbReference type="InterPro" id="IPR023753">
    <property type="entry name" value="FAD/NAD-binding_dom"/>
</dbReference>
<accession>A0A368K777</accession>
<evidence type="ECO:0000313" key="6">
    <source>
        <dbReference type="Proteomes" id="UP000253420"/>
    </source>
</evidence>
<dbReference type="InterPro" id="IPR050097">
    <property type="entry name" value="Ferredoxin-NADP_redctase_2"/>
</dbReference>
<comment type="caution">
    <text evidence="5">The sequence shown here is derived from an EMBL/GenBank/DDBJ whole genome shotgun (WGS) entry which is preliminary data.</text>
</comment>
<dbReference type="EMBL" id="QOZG01000003">
    <property type="protein sequence ID" value="RCS24495.1"/>
    <property type="molecule type" value="Genomic_DNA"/>
</dbReference>
<gene>
    <name evidence="5" type="ORF">DUT91_09535</name>
</gene>
<dbReference type="InterPro" id="IPR036188">
    <property type="entry name" value="FAD/NAD-bd_sf"/>
</dbReference>
<proteinExistence type="predicted"/>
<name>A0A368K777_9HYPH</name>
<sequence>MQFDVIIIGGSYAGMAAALQLARARCRIMMIDAGQRRNRFAEHSHGFLGRDGHAPDQIAEEAKQQLLAYPTVTWTNGKALGAAQAGGGFRIETEAGQTYESTHLILALGVEDILPDVPGLKERWGKSVFHCPYCHGYELDEGSIGVLAVGPISMHQALMLPDWGKTSFFINDTFTPDDEQLAQLSARGVTVVSEPVAEITGHADIRLASGRVISLAGLFTAPATRPTSPLAEQLGCALEEGPLGPFITTNAMKETTIPRIFACGDAARAAGSVSLAVGDGAMAGAATHRSLMFG</sequence>
<evidence type="ECO:0000256" key="3">
    <source>
        <dbReference type="ARBA" id="ARBA00023002"/>
    </source>
</evidence>
<dbReference type="PRINTS" id="PR00368">
    <property type="entry name" value="FADPNR"/>
</dbReference>
<reference evidence="5 6" key="1">
    <citation type="submission" date="2018-07" db="EMBL/GenBank/DDBJ databases">
        <title>The draft genome of Phyllobacterium salinisoli.</title>
        <authorList>
            <person name="Liu L."/>
            <person name="Li L."/>
            <person name="Zhang X."/>
            <person name="Liang L."/>
        </authorList>
    </citation>
    <scope>NUCLEOTIDE SEQUENCE [LARGE SCALE GENOMIC DNA]</scope>
    <source>
        <strain evidence="5 6">LLAN61</strain>
    </source>
</reference>
<dbReference type="Pfam" id="PF07992">
    <property type="entry name" value="Pyr_redox_2"/>
    <property type="match status" value="1"/>
</dbReference>
<keyword evidence="6" id="KW-1185">Reference proteome</keyword>
<dbReference type="RefSeq" id="WP_114440113.1">
    <property type="nucleotide sequence ID" value="NZ_QOZG01000003.1"/>
</dbReference>
<dbReference type="Proteomes" id="UP000253420">
    <property type="component" value="Unassembled WGS sequence"/>
</dbReference>
<organism evidence="5 6">
    <name type="scientific">Phyllobacterium salinisoli</name>
    <dbReference type="NCBI Taxonomy" id="1899321"/>
    <lineage>
        <taxon>Bacteria</taxon>
        <taxon>Pseudomonadati</taxon>
        <taxon>Pseudomonadota</taxon>
        <taxon>Alphaproteobacteria</taxon>
        <taxon>Hyphomicrobiales</taxon>
        <taxon>Phyllobacteriaceae</taxon>
        <taxon>Phyllobacterium</taxon>
    </lineage>
</organism>
<dbReference type="PANTHER" id="PTHR48105">
    <property type="entry name" value="THIOREDOXIN REDUCTASE 1-RELATED-RELATED"/>
    <property type="match status" value="1"/>
</dbReference>
<dbReference type="GO" id="GO:0016491">
    <property type="term" value="F:oxidoreductase activity"/>
    <property type="evidence" value="ECO:0007669"/>
    <property type="project" value="UniProtKB-KW"/>
</dbReference>
<dbReference type="PRINTS" id="PR00469">
    <property type="entry name" value="PNDRDTASEII"/>
</dbReference>
<evidence type="ECO:0000259" key="4">
    <source>
        <dbReference type="Pfam" id="PF07992"/>
    </source>
</evidence>
<evidence type="ECO:0000256" key="1">
    <source>
        <dbReference type="ARBA" id="ARBA00018719"/>
    </source>
</evidence>
<protein>
    <recommendedName>
        <fullName evidence="1">Thioredoxin reductase</fullName>
    </recommendedName>
</protein>
<dbReference type="SUPFAM" id="SSF51905">
    <property type="entry name" value="FAD/NAD(P)-binding domain"/>
    <property type="match status" value="1"/>
</dbReference>
<dbReference type="AlphaFoldDB" id="A0A368K777"/>
<evidence type="ECO:0000256" key="2">
    <source>
        <dbReference type="ARBA" id="ARBA00022630"/>
    </source>
</evidence>
<keyword evidence="3" id="KW-0560">Oxidoreductase</keyword>